<gene>
    <name evidence="1" type="ORF">HA482_39625</name>
</gene>
<dbReference type="RefSeq" id="WP_188102813.1">
    <property type="nucleotide sequence ID" value="NZ_JAANIH010000028.1"/>
</dbReference>
<dbReference type="Proteomes" id="UP000639516">
    <property type="component" value="Unassembled WGS sequence"/>
</dbReference>
<evidence type="ECO:0000313" key="1">
    <source>
        <dbReference type="EMBL" id="MBC9984302.1"/>
    </source>
</evidence>
<comment type="caution">
    <text evidence="1">The sequence shown here is derived from an EMBL/GenBank/DDBJ whole genome shotgun (WGS) entry which is preliminary data.</text>
</comment>
<dbReference type="EMBL" id="JAATTO010000105">
    <property type="protein sequence ID" value="MBC9984302.1"/>
    <property type="molecule type" value="Genomic_DNA"/>
</dbReference>
<name>A0ABR7ULI3_9BRAD</name>
<reference evidence="1 2" key="1">
    <citation type="journal article" date="2020" name="Arch. Microbiol.">
        <title>Bradyrhizobium campsiandrae sp. nov., a nitrogen-fixing bacterial strain isolated from a native leguminous tree from the Amazon adapted to flooded conditions.</title>
        <authorList>
            <person name="Cabral Michel D."/>
            <person name="Martins da Costa E."/>
            <person name="Azarias Guimaraes A."/>
            <person name="Soares de Carvalho T."/>
            <person name="Santos de Castro Caputo P."/>
            <person name="Willems A."/>
            <person name="de Souza Moreira F.M."/>
        </authorList>
    </citation>
    <scope>NUCLEOTIDE SEQUENCE [LARGE SCALE GENOMIC DNA]</scope>
    <source>
        <strain evidence="2">INPA 384B</strain>
    </source>
</reference>
<evidence type="ECO:0000313" key="2">
    <source>
        <dbReference type="Proteomes" id="UP000639516"/>
    </source>
</evidence>
<proteinExistence type="predicted"/>
<sequence length="104" mass="11419">MLGDTGVEVCTPLHERIFLVSSARRPSESASCRCSEILAIPGQILLAALSLSANACRPRTRRGPQHGAAVRYRRTQGLDDDETIDLPRETRACAKRLFGQRKTA</sequence>
<protein>
    <submittedName>
        <fullName evidence="1">Uncharacterized protein</fullName>
    </submittedName>
</protein>
<keyword evidence="2" id="KW-1185">Reference proteome</keyword>
<accession>A0ABR7ULI3</accession>
<organism evidence="1 2">
    <name type="scientific">Bradyrhizobium campsiandrae</name>
    <dbReference type="NCBI Taxonomy" id="1729892"/>
    <lineage>
        <taxon>Bacteria</taxon>
        <taxon>Pseudomonadati</taxon>
        <taxon>Pseudomonadota</taxon>
        <taxon>Alphaproteobacteria</taxon>
        <taxon>Hyphomicrobiales</taxon>
        <taxon>Nitrobacteraceae</taxon>
        <taxon>Bradyrhizobium</taxon>
    </lineage>
</organism>